<name>A0A0G4HF12_9ALVE</name>
<feature type="compositionally biased region" description="Basic and acidic residues" evidence="1">
    <location>
        <begin position="65"/>
        <end position="77"/>
    </location>
</feature>
<feature type="compositionally biased region" description="Low complexity" evidence="1">
    <location>
        <begin position="131"/>
        <end position="157"/>
    </location>
</feature>
<dbReference type="EMBL" id="CDMZ01002505">
    <property type="protein sequence ID" value="CEM42669.1"/>
    <property type="molecule type" value="Genomic_DNA"/>
</dbReference>
<protein>
    <submittedName>
        <fullName evidence="3">Uncharacterized protein</fullName>
    </submittedName>
</protein>
<accession>A0A0G4HF12</accession>
<dbReference type="AlphaFoldDB" id="A0A0G4HF12"/>
<sequence>MTLKFEDLKDVFEDYAELFIWSPTITLMVSVFFLVLVVGLMITVVQMFWFKINPPAPEPAPDELEQPKSPKAKESPKPIKSPKSTKADTTSRSSSSKPVLRKAAAKTMPKPPSPVQSGGIKLEEGTSLMRPSAASRSRSKSQSSKSKSTKQTAKSPALRSGRVSKPVERFSIGGKMVTSDRTSFYIDLTKDDD</sequence>
<proteinExistence type="predicted"/>
<reference evidence="3" key="1">
    <citation type="submission" date="2014-11" db="EMBL/GenBank/DDBJ databases">
        <authorList>
            <person name="Otto D Thomas"/>
            <person name="Naeem Raeece"/>
        </authorList>
    </citation>
    <scope>NUCLEOTIDE SEQUENCE</scope>
</reference>
<evidence type="ECO:0000256" key="1">
    <source>
        <dbReference type="SAM" id="MobiDB-lite"/>
    </source>
</evidence>
<keyword evidence="2" id="KW-1133">Transmembrane helix</keyword>
<gene>
    <name evidence="3" type="ORF">Cvel_26940</name>
</gene>
<dbReference type="VEuPathDB" id="CryptoDB:Cvel_26940"/>
<feature type="transmembrane region" description="Helical" evidence="2">
    <location>
        <begin position="20"/>
        <end position="45"/>
    </location>
</feature>
<keyword evidence="2" id="KW-0472">Membrane</keyword>
<evidence type="ECO:0000256" key="2">
    <source>
        <dbReference type="SAM" id="Phobius"/>
    </source>
</evidence>
<feature type="region of interest" description="Disordered" evidence="1">
    <location>
        <begin position="58"/>
        <end position="176"/>
    </location>
</feature>
<organism evidence="3">
    <name type="scientific">Chromera velia CCMP2878</name>
    <dbReference type="NCBI Taxonomy" id="1169474"/>
    <lineage>
        <taxon>Eukaryota</taxon>
        <taxon>Sar</taxon>
        <taxon>Alveolata</taxon>
        <taxon>Colpodellida</taxon>
        <taxon>Chromeraceae</taxon>
        <taxon>Chromera</taxon>
    </lineage>
</organism>
<feature type="compositionally biased region" description="Polar residues" evidence="1">
    <location>
        <begin position="87"/>
        <end position="97"/>
    </location>
</feature>
<evidence type="ECO:0000313" key="3">
    <source>
        <dbReference type="EMBL" id="CEM42669.1"/>
    </source>
</evidence>
<keyword evidence="2" id="KW-0812">Transmembrane</keyword>